<organism evidence="1 2">
    <name type="scientific">Vigna mungo</name>
    <name type="common">Black gram</name>
    <name type="synonym">Phaseolus mungo</name>
    <dbReference type="NCBI Taxonomy" id="3915"/>
    <lineage>
        <taxon>Eukaryota</taxon>
        <taxon>Viridiplantae</taxon>
        <taxon>Streptophyta</taxon>
        <taxon>Embryophyta</taxon>
        <taxon>Tracheophyta</taxon>
        <taxon>Spermatophyta</taxon>
        <taxon>Magnoliopsida</taxon>
        <taxon>eudicotyledons</taxon>
        <taxon>Gunneridae</taxon>
        <taxon>Pentapetalae</taxon>
        <taxon>rosids</taxon>
        <taxon>fabids</taxon>
        <taxon>Fabales</taxon>
        <taxon>Fabaceae</taxon>
        <taxon>Papilionoideae</taxon>
        <taxon>50 kb inversion clade</taxon>
        <taxon>NPAAA clade</taxon>
        <taxon>indigoferoid/millettioid clade</taxon>
        <taxon>Phaseoleae</taxon>
        <taxon>Vigna</taxon>
    </lineage>
</organism>
<dbReference type="AlphaFoldDB" id="A0AAQ3MNL2"/>
<gene>
    <name evidence="1" type="ORF">V8G54_032822</name>
</gene>
<name>A0AAQ3MNL2_VIGMU</name>
<protein>
    <submittedName>
        <fullName evidence="1">Uncharacterized protein</fullName>
    </submittedName>
</protein>
<proteinExistence type="predicted"/>
<accession>A0AAQ3MNL2</accession>
<evidence type="ECO:0000313" key="2">
    <source>
        <dbReference type="Proteomes" id="UP001374535"/>
    </source>
</evidence>
<evidence type="ECO:0000313" key="1">
    <source>
        <dbReference type="EMBL" id="WVY93734.1"/>
    </source>
</evidence>
<dbReference type="Proteomes" id="UP001374535">
    <property type="component" value="Chromosome 10"/>
</dbReference>
<dbReference type="EMBL" id="CP144691">
    <property type="protein sequence ID" value="WVY93734.1"/>
    <property type="molecule type" value="Genomic_DNA"/>
</dbReference>
<keyword evidence="2" id="KW-1185">Reference proteome</keyword>
<sequence>MKYKGKKLCYVNIPYDFPYDREMILATMVRPEMQGQHVKTIGCLNINDRLLHYVIVHMLTPRTGNFAKVLHEDIFMLWVLKNNIAINWPHHIMQHTLKCKAGDTPLPYDVLITQIM</sequence>
<reference evidence="1 2" key="1">
    <citation type="journal article" date="2023" name="Life. Sci Alliance">
        <title>Evolutionary insights into 3D genome organization and epigenetic landscape of Vigna mungo.</title>
        <authorList>
            <person name="Junaid A."/>
            <person name="Singh B."/>
            <person name="Bhatia S."/>
        </authorList>
    </citation>
    <scope>NUCLEOTIDE SEQUENCE [LARGE SCALE GENOMIC DNA]</scope>
    <source>
        <strain evidence="1">Urdbean</strain>
    </source>
</reference>